<dbReference type="EMBL" id="FONR01000014">
    <property type="protein sequence ID" value="SFF95895.1"/>
    <property type="molecule type" value="Genomic_DNA"/>
</dbReference>
<feature type="transmembrane region" description="Helical" evidence="7">
    <location>
        <begin position="149"/>
        <end position="175"/>
    </location>
</feature>
<dbReference type="Proteomes" id="UP000181942">
    <property type="component" value="Unassembled WGS sequence"/>
</dbReference>
<feature type="transmembrane region" description="Helical" evidence="7">
    <location>
        <begin position="91"/>
        <end position="110"/>
    </location>
</feature>
<feature type="transmembrane region" description="Helical" evidence="7">
    <location>
        <begin position="229"/>
        <end position="253"/>
    </location>
</feature>
<dbReference type="AlphaFoldDB" id="A0A1I2MWD0"/>
<feature type="domain" description="Major facilitator superfamily (MFS) profile" evidence="8">
    <location>
        <begin position="25"/>
        <end position="408"/>
    </location>
</feature>
<dbReference type="GO" id="GO:0005886">
    <property type="term" value="C:plasma membrane"/>
    <property type="evidence" value="ECO:0007669"/>
    <property type="project" value="UniProtKB-SubCell"/>
</dbReference>
<keyword evidence="5 7" id="KW-1133">Transmembrane helix</keyword>
<feature type="transmembrane region" description="Helical" evidence="7">
    <location>
        <begin position="26"/>
        <end position="50"/>
    </location>
</feature>
<evidence type="ECO:0000256" key="3">
    <source>
        <dbReference type="ARBA" id="ARBA00022475"/>
    </source>
</evidence>
<feature type="transmembrane region" description="Helical" evidence="7">
    <location>
        <begin position="181"/>
        <end position="199"/>
    </location>
</feature>
<name>A0A1I2MWD0_9ACTN</name>
<feature type="transmembrane region" description="Helical" evidence="7">
    <location>
        <begin position="56"/>
        <end position="79"/>
    </location>
</feature>
<reference evidence="9 10" key="1">
    <citation type="submission" date="2016-10" db="EMBL/GenBank/DDBJ databases">
        <authorList>
            <person name="de Groot N.N."/>
        </authorList>
    </citation>
    <scope>NUCLEOTIDE SEQUENCE [LARGE SCALE GENOMIC DNA]</scope>
    <source>
        <strain evidence="9 10">OK461</strain>
    </source>
</reference>
<dbReference type="InterPro" id="IPR036259">
    <property type="entry name" value="MFS_trans_sf"/>
</dbReference>
<dbReference type="Pfam" id="PF07690">
    <property type="entry name" value="MFS_1"/>
    <property type="match status" value="1"/>
</dbReference>
<dbReference type="PANTHER" id="PTHR23517:SF13">
    <property type="entry name" value="MAJOR FACILITATOR SUPERFAMILY MFS_1"/>
    <property type="match status" value="1"/>
</dbReference>
<dbReference type="InterPro" id="IPR050171">
    <property type="entry name" value="MFS_Transporters"/>
</dbReference>
<dbReference type="PANTHER" id="PTHR23517">
    <property type="entry name" value="RESISTANCE PROTEIN MDTM, PUTATIVE-RELATED-RELATED"/>
    <property type="match status" value="1"/>
</dbReference>
<proteinExistence type="predicted"/>
<gene>
    <name evidence="9" type="ORF">SAMN02787118_11450</name>
</gene>
<dbReference type="GO" id="GO:0022857">
    <property type="term" value="F:transmembrane transporter activity"/>
    <property type="evidence" value="ECO:0007669"/>
    <property type="project" value="InterPro"/>
</dbReference>
<feature type="transmembrane region" description="Helical" evidence="7">
    <location>
        <begin position="382"/>
        <end position="400"/>
    </location>
</feature>
<evidence type="ECO:0000256" key="7">
    <source>
        <dbReference type="SAM" id="Phobius"/>
    </source>
</evidence>
<protein>
    <submittedName>
        <fullName evidence="9">Major Facilitator Superfamily protein</fullName>
    </submittedName>
</protein>
<evidence type="ECO:0000256" key="2">
    <source>
        <dbReference type="ARBA" id="ARBA00022448"/>
    </source>
</evidence>
<evidence type="ECO:0000313" key="10">
    <source>
        <dbReference type="Proteomes" id="UP000181942"/>
    </source>
</evidence>
<keyword evidence="6 7" id="KW-0472">Membrane</keyword>
<evidence type="ECO:0000256" key="1">
    <source>
        <dbReference type="ARBA" id="ARBA00004651"/>
    </source>
</evidence>
<sequence>MIDDIASDVRTQDVPSADGSRARARFWLVAAVYTLVMLGGTLPIPLYALWAPRMGFVPFTTTLVFAVYALGTVLALMVFASLSDRAGRRSLLAAAGLAAATSTALFLLADDVAAPLAARFLCGLGTGVFTATATAALGELAGAEHTRWVSTVSTAASMGGLGLGTVAAGLFAQYGANPTHLVFWVYLASLVPAFLAVIVTPETVTAKQRPAMSVRRPSIPHRRAARAEFLRAATAVLAAFAVSGLFSSLVPSFLREQLHVHNIEAVGAEVGLLFIVALIAQVAAPERWIAGRPPAPSFLVAGVAVFEAGLWTRSLPTFAARTLLAGTGIGLAFRRGVGVAQRLADPRRRADLLSTYFLFAYTGTIVPTLALGLLDQTINQDVATLILAVAVVAATLASVLSRATTAIA</sequence>
<dbReference type="PROSITE" id="PS50850">
    <property type="entry name" value="MFS"/>
    <property type="match status" value="1"/>
</dbReference>
<evidence type="ECO:0000313" key="9">
    <source>
        <dbReference type="EMBL" id="SFF95895.1"/>
    </source>
</evidence>
<dbReference type="InterPro" id="IPR011701">
    <property type="entry name" value="MFS"/>
</dbReference>
<dbReference type="OrthoDB" id="3177957at2"/>
<organism evidence="9 10">
    <name type="scientific">Streptomyces mirabilis</name>
    <dbReference type="NCBI Taxonomy" id="68239"/>
    <lineage>
        <taxon>Bacteria</taxon>
        <taxon>Bacillati</taxon>
        <taxon>Actinomycetota</taxon>
        <taxon>Actinomycetes</taxon>
        <taxon>Kitasatosporales</taxon>
        <taxon>Streptomycetaceae</taxon>
        <taxon>Streptomyces</taxon>
    </lineage>
</organism>
<feature type="transmembrane region" description="Helical" evidence="7">
    <location>
        <begin position="349"/>
        <end position="370"/>
    </location>
</feature>
<dbReference type="InterPro" id="IPR020846">
    <property type="entry name" value="MFS_dom"/>
</dbReference>
<dbReference type="Gene3D" id="1.20.1250.20">
    <property type="entry name" value="MFS general substrate transporter like domains"/>
    <property type="match status" value="1"/>
</dbReference>
<keyword evidence="3" id="KW-1003">Cell membrane</keyword>
<keyword evidence="4 7" id="KW-0812">Transmembrane</keyword>
<evidence type="ECO:0000256" key="6">
    <source>
        <dbReference type="ARBA" id="ARBA00023136"/>
    </source>
</evidence>
<evidence type="ECO:0000259" key="8">
    <source>
        <dbReference type="PROSITE" id="PS50850"/>
    </source>
</evidence>
<dbReference type="SUPFAM" id="SSF103473">
    <property type="entry name" value="MFS general substrate transporter"/>
    <property type="match status" value="1"/>
</dbReference>
<feature type="transmembrane region" description="Helical" evidence="7">
    <location>
        <begin position="116"/>
        <end position="137"/>
    </location>
</feature>
<accession>A0A1I2MWD0</accession>
<evidence type="ECO:0000256" key="5">
    <source>
        <dbReference type="ARBA" id="ARBA00022989"/>
    </source>
</evidence>
<keyword evidence="2" id="KW-0813">Transport</keyword>
<evidence type="ECO:0000256" key="4">
    <source>
        <dbReference type="ARBA" id="ARBA00022692"/>
    </source>
</evidence>
<feature type="transmembrane region" description="Helical" evidence="7">
    <location>
        <begin position="265"/>
        <end position="283"/>
    </location>
</feature>
<comment type="subcellular location">
    <subcellularLocation>
        <location evidence="1">Cell membrane</location>
        <topology evidence="1">Multi-pass membrane protein</topology>
    </subcellularLocation>
</comment>